<evidence type="ECO:0000313" key="1">
    <source>
        <dbReference type="EMBL" id="EMR09992.1"/>
    </source>
</evidence>
<gene>
    <name evidence="1" type="ORF">PNEG_01750</name>
</gene>
<protein>
    <recommendedName>
        <fullName evidence="3">54S ribosomal protein L31, mitochondrial</fullName>
    </recommendedName>
</protein>
<dbReference type="RefSeq" id="XP_007873714.1">
    <property type="nucleotide sequence ID" value="XM_007875523.1"/>
</dbReference>
<dbReference type="EMBL" id="AFWA02000008">
    <property type="protein sequence ID" value="EMR09992.1"/>
    <property type="molecule type" value="Genomic_DNA"/>
</dbReference>
<organism evidence="1 2">
    <name type="scientific">Pneumocystis murina (strain B123)</name>
    <name type="common">Mouse pneumocystis pneumonia agent</name>
    <name type="synonym">Pneumocystis carinii f. sp. muris</name>
    <dbReference type="NCBI Taxonomy" id="1069680"/>
    <lineage>
        <taxon>Eukaryota</taxon>
        <taxon>Fungi</taxon>
        <taxon>Dikarya</taxon>
        <taxon>Ascomycota</taxon>
        <taxon>Taphrinomycotina</taxon>
        <taxon>Pneumocystomycetes</taxon>
        <taxon>Pneumocystaceae</taxon>
        <taxon>Pneumocystis</taxon>
    </lineage>
</organism>
<dbReference type="AlphaFoldDB" id="M7NRT3"/>
<dbReference type="STRING" id="1069680.M7NRT3"/>
<dbReference type="OrthoDB" id="2332379at2759"/>
<evidence type="ECO:0008006" key="3">
    <source>
        <dbReference type="Google" id="ProtNLM"/>
    </source>
</evidence>
<dbReference type="OMA" id="KYTVFDR"/>
<reference evidence="2" key="1">
    <citation type="journal article" date="2016" name="Nat. Commun.">
        <title>Genome analysis of three Pneumocystis species reveals adaptation mechanisms to life exclusively in mammalian hosts.</title>
        <authorList>
            <person name="Ma L."/>
            <person name="Chen Z."/>
            <person name="Huang D.W."/>
            <person name="Kutty G."/>
            <person name="Ishihara M."/>
            <person name="Wang H."/>
            <person name="Abouelleil A."/>
            <person name="Bishop L."/>
            <person name="Davey E."/>
            <person name="Deng R."/>
            <person name="Deng X."/>
            <person name="Fan L."/>
            <person name="Fantoni G."/>
            <person name="Fitzgerald M."/>
            <person name="Gogineni E."/>
            <person name="Goldberg J.M."/>
            <person name="Handley G."/>
            <person name="Hu X."/>
            <person name="Huber C."/>
            <person name="Jiao X."/>
            <person name="Jones K."/>
            <person name="Levin J.Z."/>
            <person name="Liu Y."/>
            <person name="Macdonald P."/>
            <person name="Melnikov A."/>
            <person name="Raley C."/>
            <person name="Sassi M."/>
            <person name="Sherman B.T."/>
            <person name="Song X."/>
            <person name="Sykes S."/>
            <person name="Tran B."/>
            <person name="Walsh L."/>
            <person name="Xia Y."/>
            <person name="Yang J."/>
            <person name="Young S."/>
            <person name="Zeng Q."/>
            <person name="Zheng X."/>
            <person name="Stephens R."/>
            <person name="Nusbaum C."/>
            <person name="Birren B.W."/>
            <person name="Azadi P."/>
            <person name="Lempicki R.A."/>
            <person name="Cuomo C.A."/>
            <person name="Kovacs J.A."/>
        </authorList>
    </citation>
    <scope>NUCLEOTIDE SEQUENCE [LARGE SCALE GENOMIC DNA]</scope>
    <source>
        <strain evidence="2">B123</strain>
    </source>
</reference>
<dbReference type="eggNOG" id="ENOG502S81F">
    <property type="taxonomic scope" value="Eukaryota"/>
</dbReference>
<dbReference type="PANTHER" id="PTHR28271:SF1">
    <property type="entry name" value="LARGE RIBOSOMAL SUBUNIT PROTEIN ML60"/>
    <property type="match status" value="1"/>
</dbReference>
<sequence>MFGVFKPNLPAFSGLLWKIPWRLSKTRKLRHRRRLRKVDLVLSTLHTSLSKAGLSCHALERQIREITPESKMLPKNKYTVFNKKSKNFRKSIHFVPKFTRVTVMNRMFPPGY</sequence>
<dbReference type="GO" id="GO:0003735">
    <property type="term" value="F:structural constituent of ribosome"/>
    <property type="evidence" value="ECO:0007669"/>
    <property type="project" value="TreeGrafter"/>
</dbReference>
<proteinExistence type="predicted"/>
<dbReference type="GO" id="GO:0005762">
    <property type="term" value="C:mitochondrial large ribosomal subunit"/>
    <property type="evidence" value="ECO:0007669"/>
    <property type="project" value="TreeGrafter"/>
</dbReference>
<comment type="caution">
    <text evidence="1">The sequence shown here is derived from an EMBL/GenBank/DDBJ whole genome shotgun (WGS) entry which is preliminary data.</text>
</comment>
<name>M7NRT3_PNEMU</name>
<evidence type="ECO:0000313" key="2">
    <source>
        <dbReference type="Proteomes" id="UP000011958"/>
    </source>
</evidence>
<dbReference type="PANTHER" id="PTHR28271">
    <property type="entry name" value="54S RIBOSOMAL PROTEIN L31, MITOCHONDRIAL"/>
    <property type="match status" value="1"/>
</dbReference>
<dbReference type="InterPro" id="IPR016340">
    <property type="entry name" value="Ribosomal_mL60"/>
</dbReference>
<keyword evidence="2" id="KW-1185">Reference proteome</keyword>
<dbReference type="Proteomes" id="UP000011958">
    <property type="component" value="Unassembled WGS sequence"/>
</dbReference>
<dbReference type="Pfam" id="PF09784">
    <property type="entry name" value="L31"/>
    <property type="match status" value="1"/>
</dbReference>
<dbReference type="GeneID" id="19895444"/>
<accession>M7NRT3</accession>
<dbReference type="HOGENOM" id="CLU_141719_0_0_1"/>
<dbReference type="VEuPathDB" id="FungiDB:PNEG_01750"/>